<gene>
    <name evidence="4" type="ORF">METZ01_LOCUS342711</name>
</gene>
<dbReference type="PANTHER" id="PTHR11061:SF30">
    <property type="entry name" value="TRNA (URACIL(54)-C(5))-METHYLTRANSFERASE"/>
    <property type="match status" value="1"/>
</dbReference>
<dbReference type="AlphaFoldDB" id="A0A382QXZ6"/>
<protein>
    <recommendedName>
        <fullName evidence="5">TRAM domain-containing protein</fullName>
    </recommendedName>
</protein>
<evidence type="ECO:0008006" key="5">
    <source>
        <dbReference type="Google" id="ProtNLM"/>
    </source>
</evidence>
<evidence type="ECO:0000256" key="2">
    <source>
        <dbReference type="ARBA" id="ARBA00022679"/>
    </source>
</evidence>
<dbReference type="InterPro" id="IPR029063">
    <property type="entry name" value="SAM-dependent_MTases_sf"/>
</dbReference>
<evidence type="ECO:0000256" key="3">
    <source>
        <dbReference type="ARBA" id="ARBA00022691"/>
    </source>
</evidence>
<keyword evidence="1" id="KW-0489">Methyltransferase</keyword>
<accession>A0A382QXZ6</accession>
<dbReference type="PROSITE" id="PS01231">
    <property type="entry name" value="TRMA_2"/>
    <property type="match status" value="1"/>
</dbReference>
<keyword evidence="3" id="KW-0949">S-adenosyl-L-methionine</keyword>
<dbReference type="EMBL" id="UINC01117436">
    <property type="protein sequence ID" value="SVC89857.1"/>
    <property type="molecule type" value="Genomic_DNA"/>
</dbReference>
<dbReference type="Pfam" id="PF05958">
    <property type="entry name" value="tRNA_U5-meth_tr"/>
    <property type="match status" value="1"/>
</dbReference>
<dbReference type="InterPro" id="IPR010280">
    <property type="entry name" value="U5_MeTrfase_fam"/>
</dbReference>
<name>A0A382QXZ6_9ZZZZ</name>
<dbReference type="PANTHER" id="PTHR11061">
    <property type="entry name" value="RNA M5U METHYLTRANSFERASE"/>
    <property type="match status" value="1"/>
</dbReference>
<dbReference type="SUPFAM" id="SSF53335">
    <property type="entry name" value="S-adenosyl-L-methionine-dependent methyltransferases"/>
    <property type="match status" value="1"/>
</dbReference>
<dbReference type="Gene3D" id="3.40.50.150">
    <property type="entry name" value="Vaccinia Virus protein VP39"/>
    <property type="match status" value="1"/>
</dbReference>
<sequence>RVVYVSCDPATLARDIAILREGGYHLRRVAGFDMFPQTPHVETIAVLER</sequence>
<proteinExistence type="predicted"/>
<evidence type="ECO:0000256" key="1">
    <source>
        <dbReference type="ARBA" id="ARBA00022603"/>
    </source>
</evidence>
<evidence type="ECO:0000313" key="4">
    <source>
        <dbReference type="EMBL" id="SVC89857.1"/>
    </source>
</evidence>
<organism evidence="4">
    <name type="scientific">marine metagenome</name>
    <dbReference type="NCBI Taxonomy" id="408172"/>
    <lineage>
        <taxon>unclassified sequences</taxon>
        <taxon>metagenomes</taxon>
        <taxon>ecological metagenomes</taxon>
    </lineage>
</organism>
<dbReference type="PROSITE" id="PS51687">
    <property type="entry name" value="SAM_MT_RNA_M5U"/>
    <property type="match status" value="1"/>
</dbReference>
<dbReference type="InterPro" id="IPR030391">
    <property type="entry name" value="MeTrfase_TrmA_CS"/>
</dbReference>
<reference evidence="4" key="1">
    <citation type="submission" date="2018-05" db="EMBL/GenBank/DDBJ databases">
        <authorList>
            <person name="Lanie J.A."/>
            <person name="Ng W.-L."/>
            <person name="Kazmierczak K.M."/>
            <person name="Andrzejewski T.M."/>
            <person name="Davidsen T.M."/>
            <person name="Wayne K.J."/>
            <person name="Tettelin H."/>
            <person name="Glass J.I."/>
            <person name="Rusch D."/>
            <person name="Podicherti R."/>
            <person name="Tsui H.-C.T."/>
            <person name="Winkler M.E."/>
        </authorList>
    </citation>
    <scope>NUCLEOTIDE SEQUENCE</scope>
</reference>
<dbReference type="GO" id="GO:0070475">
    <property type="term" value="P:rRNA base methylation"/>
    <property type="evidence" value="ECO:0007669"/>
    <property type="project" value="TreeGrafter"/>
</dbReference>
<dbReference type="GO" id="GO:0070041">
    <property type="term" value="F:rRNA (uridine-C5-)-methyltransferase activity"/>
    <property type="evidence" value="ECO:0007669"/>
    <property type="project" value="TreeGrafter"/>
</dbReference>
<feature type="non-terminal residue" evidence="4">
    <location>
        <position position="1"/>
    </location>
</feature>
<keyword evidence="2" id="KW-0808">Transferase</keyword>